<reference evidence="2 3" key="1">
    <citation type="submission" date="2017-03" db="EMBL/GenBank/DDBJ databases">
        <title>Genome Survey of Euroglyphus maynei.</title>
        <authorList>
            <person name="Arlian L.G."/>
            <person name="Morgan M.S."/>
            <person name="Rider S.D."/>
        </authorList>
    </citation>
    <scope>NUCLEOTIDE SEQUENCE [LARGE SCALE GENOMIC DNA]</scope>
    <source>
        <strain evidence="2">Arlian Lab</strain>
        <tissue evidence="2">Whole body</tissue>
    </source>
</reference>
<evidence type="ECO:0000256" key="1">
    <source>
        <dbReference type="SAM" id="MobiDB-lite"/>
    </source>
</evidence>
<organism evidence="2 3">
    <name type="scientific">Euroglyphus maynei</name>
    <name type="common">Mayne's house dust mite</name>
    <dbReference type="NCBI Taxonomy" id="6958"/>
    <lineage>
        <taxon>Eukaryota</taxon>
        <taxon>Metazoa</taxon>
        <taxon>Ecdysozoa</taxon>
        <taxon>Arthropoda</taxon>
        <taxon>Chelicerata</taxon>
        <taxon>Arachnida</taxon>
        <taxon>Acari</taxon>
        <taxon>Acariformes</taxon>
        <taxon>Sarcoptiformes</taxon>
        <taxon>Astigmata</taxon>
        <taxon>Psoroptidia</taxon>
        <taxon>Analgoidea</taxon>
        <taxon>Pyroglyphidae</taxon>
        <taxon>Pyroglyphinae</taxon>
        <taxon>Euroglyphus</taxon>
    </lineage>
</organism>
<accession>A0A1Y3AVP2</accession>
<gene>
    <name evidence="2" type="ORF">BLA29_013795</name>
</gene>
<dbReference type="AlphaFoldDB" id="A0A1Y3AVP2"/>
<protein>
    <submittedName>
        <fullName evidence="2">Uncharacterized protein</fullName>
    </submittedName>
</protein>
<keyword evidence="3" id="KW-1185">Reference proteome</keyword>
<feature type="compositionally biased region" description="Basic and acidic residues" evidence="1">
    <location>
        <begin position="94"/>
        <end position="105"/>
    </location>
</feature>
<dbReference type="EMBL" id="MUJZ01059571">
    <property type="protein sequence ID" value="OTF71723.1"/>
    <property type="molecule type" value="Genomic_DNA"/>
</dbReference>
<name>A0A1Y3AVP2_EURMA</name>
<evidence type="ECO:0000313" key="3">
    <source>
        <dbReference type="Proteomes" id="UP000194236"/>
    </source>
</evidence>
<dbReference type="Proteomes" id="UP000194236">
    <property type="component" value="Unassembled WGS sequence"/>
</dbReference>
<evidence type="ECO:0000313" key="2">
    <source>
        <dbReference type="EMBL" id="OTF71723.1"/>
    </source>
</evidence>
<comment type="caution">
    <text evidence="2">The sequence shown here is derived from an EMBL/GenBank/DDBJ whole genome shotgun (WGS) entry which is preliminary data.</text>
</comment>
<proteinExistence type="predicted"/>
<feature type="region of interest" description="Disordered" evidence="1">
    <location>
        <begin position="83"/>
        <end position="105"/>
    </location>
</feature>
<feature type="region of interest" description="Disordered" evidence="1">
    <location>
        <begin position="1"/>
        <end position="33"/>
    </location>
</feature>
<sequence>MQETDLDQPITTADEAESTSKTEEPEEIHYEDPSNIIKALDNLLAESGYRVDTTVDDDHQTDHGKEKRSKKFTRKFPKFEFTHKPIGQQFNEWTDDHYDDQEQKS</sequence>
<feature type="compositionally biased region" description="Basic and acidic residues" evidence="1">
    <location>
        <begin position="18"/>
        <end position="32"/>
    </location>
</feature>